<sequence>MSCPAFNLYNLCPSGSRCLKNHDYQREIVNLDRTLSIGLDLIMGKITGIEKKVESIAIKQSELELKLDKIKGELDVRGIHKKLNTITSKLTTLEVAVKAKGMPLKIGAVSIKSNKSEDSNSLSLKPKSIDKRALTFSEATMPKFNKKLASEDTIRKCKSQESVLEKNQEFSVHQDKLVTDSSAKISTPSHLTQKFTSLFSSLSPKKKNSKSPEMIIQHPHLDEHFESNYMEPTDVKQKLSNSDSEIFHVNTNIGEEEPVYESILEKHSDIYENVPIDSEEFNPTQENTSSPKK</sequence>
<organism evidence="2 3">
    <name type="scientific">Hangzhou cletus punctiger lispivirus 1</name>
    <dbReference type="NCBI Taxonomy" id="2905566"/>
    <lineage>
        <taxon>Viruses</taxon>
        <taxon>Riboviria</taxon>
        <taxon>Orthornavirae</taxon>
        <taxon>Negarnaviricota</taxon>
        <taxon>Haploviricotina</taxon>
        <taxon>Monjiviricetes</taxon>
        <taxon>Mononegavirales</taxon>
        <taxon>Lispiviridae</taxon>
        <taxon>Hemipvirus</taxon>
        <taxon>Hemipvirus veri</taxon>
    </lineage>
</organism>
<evidence type="ECO:0000256" key="1">
    <source>
        <dbReference type="SAM" id="MobiDB-lite"/>
    </source>
</evidence>
<gene>
    <name evidence="2" type="ORF">FCPL1_gp4</name>
</gene>
<evidence type="ECO:0008006" key="4">
    <source>
        <dbReference type="Google" id="ProtNLM"/>
    </source>
</evidence>
<protein>
    <recommendedName>
        <fullName evidence="4">C3H1-type domain-containing protein</fullName>
    </recommendedName>
</protein>
<evidence type="ECO:0000313" key="3">
    <source>
        <dbReference type="Proteomes" id="UP001157384"/>
    </source>
</evidence>
<accession>A0A8K1XB13</accession>
<reference evidence="2 3" key="1">
    <citation type="submission" date="2021-05" db="EMBL/GenBank/DDBJ databases">
        <authorList>
            <person name="Feng G."/>
        </authorList>
    </citation>
    <scope>NUCLEOTIDE SEQUENCE [LARGE SCALE GENOMIC DNA]</scope>
    <source>
        <strain evidence="2">DJCFY60</strain>
    </source>
</reference>
<name>A0A8K1XB13_9MONO</name>
<dbReference type="EMBL" id="MZ209674">
    <property type="protein sequence ID" value="UHK03162.1"/>
    <property type="molecule type" value="Viral_cRNA"/>
</dbReference>
<feature type="compositionally biased region" description="Polar residues" evidence="1">
    <location>
        <begin position="281"/>
        <end position="293"/>
    </location>
</feature>
<dbReference type="Proteomes" id="UP001157384">
    <property type="component" value="Segment"/>
</dbReference>
<feature type="region of interest" description="Disordered" evidence="1">
    <location>
        <begin position="274"/>
        <end position="293"/>
    </location>
</feature>
<proteinExistence type="predicted"/>
<keyword evidence="3" id="KW-1185">Reference proteome</keyword>
<evidence type="ECO:0000313" key="2">
    <source>
        <dbReference type="EMBL" id="UHK03162.1"/>
    </source>
</evidence>